<dbReference type="KEGG" id="gai:IMCC3135_32270"/>
<organism evidence="7 8">
    <name type="scientific">Granulosicoccus antarcticus IMCC3135</name>
    <dbReference type="NCBI Taxonomy" id="1192854"/>
    <lineage>
        <taxon>Bacteria</taxon>
        <taxon>Pseudomonadati</taxon>
        <taxon>Pseudomonadota</taxon>
        <taxon>Gammaproteobacteria</taxon>
        <taxon>Chromatiales</taxon>
        <taxon>Granulosicoccaceae</taxon>
        <taxon>Granulosicoccus</taxon>
    </lineage>
</organism>
<dbReference type="PANTHER" id="PTHR37326">
    <property type="entry name" value="BLL3975 PROTEIN"/>
    <property type="match status" value="1"/>
</dbReference>
<dbReference type="Gene3D" id="3.40.630.10">
    <property type="entry name" value="Zn peptidases"/>
    <property type="match status" value="1"/>
</dbReference>
<dbReference type="GO" id="GO:0016811">
    <property type="term" value="F:hydrolase activity, acting on carbon-nitrogen (but not peptide) bonds, in linear amides"/>
    <property type="evidence" value="ECO:0007669"/>
    <property type="project" value="InterPro"/>
</dbReference>
<accession>A0A2Z2NYV6</accession>
<evidence type="ECO:0000256" key="2">
    <source>
        <dbReference type="ARBA" id="ARBA00022723"/>
    </source>
</evidence>
<dbReference type="EMBL" id="CP018632">
    <property type="protein sequence ID" value="ASJ76499.1"/>
    <property type="molecule type" value="Genomic_DNA"/>
</dbReference>
<dbReference type="InterPro" id="IPR053138">
    <property type="entry name" value="N-alpha-Ac-DABA_deacetylase"/>
</dbReference>
<feature type="compositionally biased region" description="Polar residues" evidence="5">
    <location>
        <begin position="1"/>
        <end position="11"/>
    </location>
</feature>
<evidence type="ECO:0000313" key="8">
    <source>
        <dbReference type="Proteomes" id="UP000250079"/>
    </source>
</evidence>
<keyword evidence="8" id="KW-1185">Reference proteome</keyword>
<evidence type="ECO:0000256" key="5">
    <source>
        <dbReference type="SAM" id="MobiDB-lite"/>
    </source>
</evidence>
<dbReference type="GO" id="GO:0016788">
    <property type="term" value="F:hydrolase activity, acting on ester bonds"/>
    <property type="evidence" value="ECO:0007669"/>
    <property type="project" value="InterPro"/>
</dbReference>
<keyword evidence="3 7" id="KW-0378">Hydrolase</keyword>
<dbReference type="EC" id="3.5.1.-" evidence="7"/>
<dbReference type="PANTHER" id="PTHR37326:SF1">
    <property type="entry name" value="BLL3975 PROTEIN"/>
    <property type="match status" value="1"/>
</dbReference>
<dbReference type="RefSeq" id="WP_088921266.1">
    <property type="nucleotide sequence ID" value="NZ_CP018632.1"/>
</dbReference>
<dbReference type="Proteomes" id="UP000250079">
    <property type="component" value="Chromosome"/>
</dbReference>
<dbReference type="GO" id="GO:0046872">
    <property type="term" value="F:metal ion binding"/>
    <property type="evidence" value="ECO:0007669"/>
    <property type="project" value="UniProtKB-KW"/>
</dbReference>
<name>A0A2Z2NYV6_9GAMM</name>
<evidence type="ECO:0000256" key="1">
    <source>
        <dbReference type="ARBA" id="ARBA00001947"/>
    </source>
</evidence>
<dbReference type="CDD" id="cd06252">
    <property type="entry name" value="M14_ASTE_ASPA-like"/>
    <property type="match status" value="1"/>
</dbReference>
<evidence type="ECO:0000259" key="6">
    <source>
        <dbReference type="Pfam" id="PF24827"/>
    </source>
</evidence>
<feature type="region of interest" description="Disordered" evidence="5">
    <location>
        <begin position="1"/>
        <end position="27"/>
    </location>
</feature>
<proteinExistence type="predicted"/>
<evidence type="ECO:0000313" key="7">
    <source>
        <dbReference type="EMBL" id="ASJ76499.1"/>
    </source>
</evidence>
<keyword evidence="2" id="KW-0479">Metal-binding</keyword>
<dbReference type="AlphaFoldDB" id="A0A2Z2NYV6"/>
<feature type="domain" description="Succinylglutamate desuccinylase/Aspartoacylase catalytic" evidence="6">
    <location>
        <begin position="75"/>
        <end position="266"/>
    </location>
</feature>
<comment type="cofactor">
    <cofactor evidence="1">
        <name>Zn(2+)</name>
        <dbReference type="ChEBI" id="CHEBI:29105"/>
    </cofactor>
</comment>
<dbReference type="InterPro" id="IPR055438">
    <property type="entry name" value="AstE_AspA_cat"/>
</dbReference>
<evidence type="ECO:0000256" key="3">
    <source>
        <dbReference type="ARBA" id="ARBA00022801"/>
    </source>
</evidence>
<protein>
    <submittedName>
        <fullName evidence="7">N-alpha-acetyl-L-2,4-diaminobutyric acid deacetylase</fullName>
        <ecNumber evidence="7">3.5.1.-</ecNumber>
    </submittedName>
</protein>
<dbReference type="Pfam" id="PF24827">
    <property type="entry name" value="AstE_AspA_cat"/>
    <property type="match status" value="1"/>
</dbReference>
<keyword evidence="4" id="KW-0862">Zinc</keyword>
<dbReference type="PIRSF" id="PIRSF039012">
    <property type="entry name" value="ASP"/>
    <property type="match status" value="1"/>
</dbReference>
<dbReference type="OrthoDB" id="9782876at2"/>
<dbReference type="SUPFAM" id="SSF53187">
    <property type="entry name" value="Zn-dependent exopeptidases"/>
    <property type="match status" value="1"/>
</dbReference>
<evidence type="ECO:0000256" key="4">
    <source>
        <dbReference type="ARBA" id="ARBA00022833"/>
    </source>
</evidence>
<dbReference type="InterPro" id="IPR043795">
    <property type="entry name" value="N-alpha-Ac-DABA-like"/>
</dbReference>
<gene>
    <name evidence="7" type="primary">doeB_4</name>
    <name evidence="7" type="ORF">IMCC3135_32270</name>
</gene>
<sequence>MTQPQTPSPTNGLDLDLSDTHEPYAPSLLGAQDTHMTLDPAMPGKQHGHLILPYTNHAGAAQLRVPVCSIRGQQPGPTVVLIAGIHGDEYEGPLTLHRMAQELTAEMVHGCLLIVPAANGPGLKTGRRCLPDGTQDLDQCFPGSATGSLGDRLAYELFERLIRAADLVLDLRSGGQKLQFSPLAAVRFMGVSLHRSQERQQASEAAMIAFGAPNSVRFQASRAGSCLQAAVEAAGKAYVQSELGGGAGCSVGTLQVAEIGCLNVLSSMGVLKREVELRATRMLEVPDSSFYVYADRHGMLEPQARLGQEVWQGDVLLRLVELENSGSQAHEVAVPRNSILLALHHGGMVRPGDLLAILADEVQR</sequence>
<reference evidence="7 8" key="1">
    <citation type="submission" date="2016-12" db="EMBL/GenBank/DDBJ databases">
        <authorList>
            <person name="Song W.-J."/>
            <person name="Kurnit D.M."/>
        </authorList>
    </citation>
    <scope>NUCLEOTIDE SEQUENCE [LARGE SCALE GENOMIC DNA]</scope>
    <source>
        <strain evidence="7 8">IMCC3135</strain>
    </source>
</reference>